<evidence type="ECO:0000259" key="4">
    <source>
        <dbReference type="PROSITE" id="PS01124"/>
    </source>
</evidence>
<evidence type="ECO:0000256" key="1">
    <source>
        <dbReference type="ARBA" id="ARBA00023015"/>
    </source>
</evidence>
<dbReference type="PANTHER" id="PTHR47893">
    <property type="entry name" value="REGULATORY PROTEIN PCHR"/>
    <property type="match status" value="1"/>
</dbReference>
<dbReference type="PROSITE" id="PS00041">
    <property type="entry name" value="HTH_ARAC_FAMILY_1"/>
    <property type="match status" value="1"/>
</dbReference>
<dbReference type="PRINTS" id="PR00032">
    <property type="entry name" value="HTHARAC"/>
</dbReference>
<reference evidence="5 6" key="1">
    <citation type="submission" date="2019-03" db="EMBL/GenBank/DDBJ databases">
        <title>Genomic Encyclopedia of Type Strains, Phase IV (KMG-IV): sequencing the most valuable type-strain genomes for metagenomic binning, comparative biology and taxonomic classification.</title>
        <authorList>
            <person name="Goeker M."/>
        </authorList>
    </citation>
    <scope>NUCLEOTIDE SEQUENCE [LARGE SCALE GENOMIC DNA]</scope>
    <source>
        <strain evidence="5 6">DSM 102940</strain>
    </source>
</reference>
<name>A0A4R2KFQ5_9FIRM</name>
<dbReference type="Gene3D" id="1.10.10.60">
    <property type="entry name" value="Homeodomain-like"/>
    <property type="match status" value="2"/>
</dbReference>
<dbReference type="RefSeq" id="WP_132247669.1">
    <property type="nucleotide sequence ID" value="NZ_SLWV01000033.1"/>
</dbReference>
<dbReference type="InterPro" id="IPR009057">
    <property type="entry name" value="Homeodomain-like_sf"/>
</dbReference>
<dbReference type="SUPFAM" id="SSF46689">
    <property type="entry name" value="Homeodomain-like"/>
    <property type="match status" value="2"/>
</dbReference>
<evidence type="ECO:0000256" key="2">
    <source>
        <dbReference type="ARBA" id="ARBA00023125"/>
    </source>
</evidence>
<accession>A0A4R2KFQ5</accession>
<evidence type="ECO:0000256" key="3">
    <source>
        <dbReference type="ARBA" id="ARBA00023163"/>
    </source>
</evidence>
<dbReference type="PROSITE" id="PS01124">
    <property type="entry name" value="HTH_ARAC_FAMILY_2"/>
    <property type="match status" value="1"/>
</dbReference>
<keyword evidence="6" id="KW-1185">Reference proteome</keyword>
<keyword evidence="1" id="KW-0805">Transcription regulation</keyword>
<dbReference type="InterPro" id="IPR020449">
    <property type="entry name" value="Tscrpt_reg_AraC-type_HTH"/>
</dbReference>
<keyword evidence="3" id="KW-0804">Transcription</keyword>
<organism evidence="5 6">
    <name type="scientific">Marinisporobacter balticus</name>
    <dbReference type="NCBI Taxonomy" id="2018667"/>
    <lineage>
        <taxon>Bacteria</taxon>
        <taxon>Bacillati</taxon>
        <taxon>Bacillota</taxon>
        <taxon>Clostridia</taxon>
        <taxon>Peptostreptococcales</taxon>
        <taxon>Thermotaleaceae</taxon>
        <taxon>Marinisporobacter</taxon>
    </lineage>
</organism>
<comment type="caution">
    <text evidence="5">The sequence shown here is derived from an EMBL/GenBank/DDBJ whole genome shotgun (WGS) entry which is preliminary data.</text>
</comment>
<sequence>MNQSIIEYFRNAPEQLHFVYIPEISKPKDRYYKMLSEYGNGNFRIIDFNRMFLIIMASFTPKKSFEKISNIHQDYFEISQFETNTSSFKVGGRKAKNVEQGICCYVNTNKTVHAYCESGKLTKFTKIIITKDYFDSFLKARYGDNYENFKDAIHYVSPNPNSLELNFVFQQIRDCEAVGASQQLYLESKVLEILSLVTHNLNQSLKRTRLSVKLDKKDIRLLSKVITFMRKNLAAYPSMKELASVANMSTTRFQMAFKQIYGTTPYQYLKEMRMNHALLLLQNSDYSVQTIANKVGYKNAGHFAGIFKTTYGITPKKYRVIHHIP</sequence>
<dbReference type="InterPro" id="IPR053142">
    <property type="entry name" value="PchR_regulatory_protein"/>
</dbReference>
<dbReference type="PANTHER" id="PTHR47893:SF1">
    <property type="entry name" value="REGULATORY PROTEIN PCHR"/>
    <property type="match status" value="1"/>
</dbReference>
<dbReference type="SMART" id="SM00342">
    <property type="entry name" value="HTH_ARAC"/>
    <property type="match status" value="1"/>
</dbReference>
<dbReference type="InterPro" id="IPR018060">
    <property type="entry name" value="HTH_AraC"/>
</dbReference>
<dbReference type="AlphaFoldDB" id="A0A4R2KFQ5"/>
<keyword evidence="2 5" id="KW-0238">DNA-binding</keyword>
<evidence type="ECO:0000313" key="5">
    <source>
        <dbReference type="EMBL" id="TCO69236.1"/>
    </source>
</evidence>
<dbReference type="GO" id="GO:0043565">
    <property type="term" value="F:sequence-specific DNA binding"/>
    <property type="evidence" value="ECO:0007669"/>
    <property type="project" value="InterPro"/>
</dbReference>
<feature type="domain" description="HTH araC/xylS-type" evidence="4">
    <location>
        <begin position="223"/>
        <end position="321"/>
    </location>
</feature>
<dbReference type="EMBL" id="SLWV01000033">
    <property type="protein sequence ID" value="TCO69236.1"/>
    <property type="molecule type" value="Genomic_DNA"/>
</dbReference>
<gene>
    <name evidence="5" type="ORF">EV214_13312</name>
</gene>
<dbReference type="OrthoDB" id="9813413at2"/>
<evidence type="ECO:0000313" key="6">
    <source>
        <dbReference type="Proteomes" id="UP000294919"/>
    </source>
</evidence>
<dbReference type="Proteomes" id="UP000294919">
    <property type="component" value="Unassembled WGS sequence"/>
</dbReference>
<protein>
    <submittedName>
        <fullName evidence="5">AraC-like DNA-binding protein</fullName>
    </submittedName>
</protein>
<dbReference type="Pfam" id="PF12833">
    <property type="entry name" value="HTH_18"/>
    <property type="match status" value="1"/>
</dbReference>
<proteinExistence type="predicted"/>
<dbReference type="GO" id="GO:0003700">
    <property type="term" value="F:DNA-binding transcription factor activity"/>
    <property type="evidence" value="ECO:0007669"/>
    <property type="project" value="InterPro"/>
</dbReference>
<dbReference type="InterPro" id="IPR018062">
    <property type="entry name" value="HTH_AraC-typ_CS"/>
</dbReference>